<feature type="transmembrane region" description="Helical" evidence="1">
    <location>
        <begin position="93"/>
        <end position="115"/>
    </location>
</feature>
<keyword evidence="1" id="KW-0812">Transmembrane</keyword>
<protein>
    <submittedName>
        <fullName evidence="2">DUF4383 domain-containing protein</fullName>
    </submittedName>
</protein>
<name>A0ABS7HXB2_9MICO</name>
<feature type="transmembrane region" description="Helical" evidence="1">
    <location>
        <begin position="21"/>
        <end position="41"/>
    </location>
</feature>
<evidence type="ECO:0000256" key="1">
    <source>
        <dbReference type="SAM" id="Phobius"/>
    </source>
</evidence>
<dbReference type="RefSeq" id="WP_220339450.1">
    <property type="nucleotide sequence ID" value="NZ_JAEUAX010000004.1"/>
</dbReference>
<dbReference type="Pfam" id="PF14325">
    <property type="entry name" value="DUF4383"/>
    <property type="match status" value="1"/>
</dbReference>
<sequence length="158" mass="16785">MADRTRDTHDTRYAETAIQKTALAVGIVFLIVGIAGFIPGLTHPIDQLDGAGADSDAMLMGVFQVSVLHNIVHILFGVAGLAVAARARASRSYLIWGGAIYLVLFLYGLFAVNAPDANFVPVNSADNWLHLALGVGMLALGLLVDRNRNRTSATRNAA</sequence>
<feature type="transmembrane region" description="Helical" evidence="1">
    <location>
        <begin position="127"/>
        <end position="144"/>
    </location>
</feature>
<dbReference type="Proteomes" id="UP000777440">
    <property type="component" value="Unassembled WGS sequence"/>
</dbReference>
<gene>
    <name evidence="2" type="ORF">JNB61_09560</name>
</gene>
<dbReference type="EMBL" id="JAEUAX010000004">
    <property type="protein sequence ID" value="MBW9110017.1"/>
    <property type="molecule type" value="Genomic_DNA"/>
</dbReference>
<comment type="caution">
    <text evidence="2">The sequence shown here is derived from an EMBL/GenBank/DDBJ whole genome shotgun (WGS) entry which is preliminary data.</text>
</comment>
<keyword evidence="1" id="KW-1133">Transmembrane helix</keyword>
<evidence type="ECO:0000313" key="2">
    <source>
        <dbReference type="EMBL" id="MBW9110017.1"/>
    </source>
</evidence>
<accession>A0ABS7HXB2</accession>
<evidence type="ECO:0000313" key="3">
    <source>
        <dbReference type="Proteomes" id="UP000777440"/>
    </source>
</evidence>
<proteinExistence type="predicted"/>
<feature type="transmembrane region" description="Helical" evidence="1">
    <location>
        <begin position="61"/>
        <end position="84"/>
    </location>
</feature>
<organism evidence="2 3">
    <name type="scientific">Microbacterium ureisolvens</name>
    <dbReference type="NCBI Taxonomy" id="2781186"/>
    <lineage>
        <taxon>Bacteria</taxon>
        <taxon>Bacillati</taxon>
        <taxon>Actinomycetota</taxon>
        <taxon>Actinomycetes</taxon>
        <taxon>Micrococcales</taxon>
        <taxon>Microbacteriaceae</taxon>
        <taxon>Microbacterium</taxon>
    </lineage>
</organism>
<keyword evidence="3" id="KW-1185">Reference proteome</keyword>
<keyword evidence="1" id="KW-0472">Membrane</keyword>
<reference evidence="2 3" key="1">
    <citation type="journal article" date="2021" name="MBio">
        <title>Poor Competitiveness of Bradyrhizobium in Pigeon Pea Root Colonization in Indian Soils.</title>
        <authorList>
            <person name="Chalasani D."/>
            <person name="Basu A."/>
            <person name="Pullabhotla S.V.S.R.N."/>
            <person name="Jorrin B."/>
            <person name="Neal A.L."/>
            <person name="Poole P.S."/>
            <person name="Podile A.R."/>
            <person name="Tkacz A."/>
        </authorList>
    </citation>
    <scope>NUCLEOTIDE SEQUENCE [LARGE SCALE GENOMIC DNA]</scope>
    <source>
        <strain evidence="2 3">HU12</strain>
    </source>
</reference>